<reference evidence="12 13" key="1">
    <citation type="journal article" date="2011" name="Stand. Genomic Sci.">
        <title>Complete genome sequence of Weeksella virosa type strain (9751).</title>
        <authorList>
            <person name="Lang E."/>
            <person name="Teshima H."/>
            <person name="Lucas S."/>
            <person name="Lapidus A."/>
            <person name="Hammon N."/>
            <person name="Deshpande S."/>
            <person name="Nolan M."/>
            <person name="Cheng J.F."/>
            <person name="Pitluck S."/>
            <person name="Liolios K."/>
            <person name="Pagani I."/>
            <person name="Mikhailova N."/>
            <person name="Ivanova N."/>
            <person name="Mavromatis K."/>
            <person name="Pati A."/>
            <person name="Tapia R."/>
            <person name="Han C."/>
            <person name="Goodwin L."/>
            <person name="Chen A."/>
            <person name="Palaniappan K."/>
            <person name="Land M."/>
            <person name="Hauser L."/>
            <person name="Chang Y.J."/>
            <person name="Jeffries C.D."/>
            <person name="Brambilla E.M."/>
            <person name="Kopitz M."/>
            <person name="Rohde M."/>
            <person name="Goker M."/>
            <person name="Tindall B.J."/>
            <person name="Detter J.C."/>
            <person name="Woyke T."/>
            <person name="Bristow J."/>
            <person name="Eisen J.A."/>
            <person name="Markowitz V."/>
            <person name="Hugenholtz P."/>
            <person name="Klenk H.P."/>
            <person name="Kyrpides N.C."/>
        </authorList>
    </citation>
    <scope>NUCLEOTIDE SEQUENCE [LARGE SCALE GENOMIC DNA]</scope>
    <source>
        <strain evidence="13">ATCC 43766 / DSM 16922 / JCM 21250 / NBRC 16016 / NCTC 11634 / CL345/78</strain>
    </source>
</reference>
<dbReference type="Pfam" id="PF00691">
    <property type="entry name" value="OmpA"/>
    <property type="match status" value="1"/>
</dbReference>
<dbReference type="GO" id="GO:0009279">
    <property type="term" value="C:cell outer membrane"/>
    <property type="evidence" value="ECO:0007669"/>
    <property type="project" value="UniProtKB-SubCell"/>
</dbReference>
<protein>
    <submittedName>
        <fullName evidence="12">OmpA/MotB domain protein</fullName>
    </submittedName>
</protein>
<keyword evidence="5" id="KW-0406">Ion transport</keyword>
<dbReference type="PROSITE" id="PS51123">
    <property type="entry name" value="OMPA_2"/>
    <property type="match status" value="1"/>
</dbReference>
<feature type="domain" description="OmpA-like" evidence="11">
    <location>
        <begin position="353"/>
        <end position="474"/>
    </location>
</feature>
<dbReference type="PROSITE" id="PS01068">
    <property type="entry name" value="OMPA_1"/>
    <property type="match status" value="1"/>
</dbReference>
<feature type="chain" id="PRO_5003254235" evidence="10">
    <location>
        <begin position="25"/>
        <end position="474"/>
    </location>
</feature>
<dbReference type="Proteomes" id="UP000008641">
    <property type="component" value="Chromosome"/>
</dbReference>
<dbReference type="InterPro" id="IPR028974">
    <property type="entry name" value="TSP_type-3_rpt"/>
</dbReference>
<dbReference type="EMBL" id="CP002455">
    <property type="protein sequence ID" value="ADX68167.1"/>
    <property type="molecule type" value="Genomic_DNA"/>
</dbReference>
<dbReference type="CDD" id="cd07185">
    <property type="entry name" value="OmpA_C-like"/>
    <property type="match status" value="1"/>
</dbReference>
<keyword evidence="7 9" id="KW-0472">Membrane</keyword>
<dbReference type="GO" id="GO:0005509">
    <property type="term" value="F:calcium ion binding"/>
    <property type="evidence" value="ECO:0007669"/>
    <property type="project" value="InterPro"/>
</dbReference>
<dbReference type="Gene3D" id="2.40.160.20">
    <property type="match status" value="1"/>
</dbReference>
<dbReference type="eggNOG" id="COG2885">
    <property type="taxonomic scope" value="Bacteria"/>
</dbReference>
<evidence type="ECO:0000313" key="12">
    <source>
        <dbReference type="EMBL" id="ADX68167.1"/>
    </source>
</evidence>
<feature type="signal peptide" evidence="10">
    <location>
        <begin position="1"/>
        <end position="24"/>
    </location>
</feature>
<comment type="subcellular location">
    <subcellularLocation>
        <location evidence="1">Cell outer membrane</location>
        <topology evidence="1">Multi-pass membrane protein</topology>
    </subcellularLocation>
</comment>
<evidence type="ECO:0000256" key="9">
    <source>
        <dbReference type="PROSITE-ProRule" id="PRU00473"/>
    </source>
</evidence>
<dbReference type="eggNOG" id="COG3637">
    <property type="taxonomic scope" value="Bacteria"/>
</dbReference>
<keyword evidence="10" id="KW-0732">Signal</keyword>
<evidence type="ECO:0000259" key="11">
    <source>
        <dbReference type="PROSITE" id="PS51123"/>
    </source>
</evidence>
<evidence type="ECO:0000256" key="2">
    <source>
        <dbReference type="ARBA" id="ARBA00022448"/>
    </source>
</evidence>
<dbReference type="GO" id="GO:0046930">
    <property type="term" value="C:pore complex"/>
    <property type="evidence" value="ECO:0007669"/>
    <property type="project" value="UniProtKB-KW"/>
</dbReference>
<keyword evidence="3" id="KW-1134">Transmembrane beta strand</keyword>
<dbReference type="InterPro" id="IPR011250">
    <property type="entry name" value="OMP/PagP_B-barrel"/>
</dbReference>
<dbReference type="InterPro" id="IPR006664">
    <property type="entry name" value="OMP_bac"/>
</dbReference>
<sequence length="474" mass="52963">MNMKKFILAASVVLYGMSANILSAQQPEYKEFTKEDKRFNDWSLSLFGGLNALQNTDLVSWGRDEGKSWFTPGYDFAFSVNRQLTHAFGISLQYQMGKTRQQAWIMDDNSKISAIAHGKTSYQSITFLGDVNFSNLLRRVENQSELKLAFHGYAGVGVLGYKAKRDYYGKNRQEMVTVNHIKMGDKSIYAQVGAGLRYKLNENFDTELRGMYFLSGDEQFDASGMPNPRLGYTPADMNPGREDNMILLTLGLHYKIGKHKEALQWAPYSMPVPVMSATETPFECVDEDNDGVCDQWDRCPGTPEGYTVDGSGCPLDTDGDGVVDTIDECPTIPGPPTNLGCPEVETVVSADQIAGLLTETIQGIEFDYDSDKIRQVSYSKLDNAAEVIMKHPNYNFWVEGHTDAAGPDAYNQNLSERRAASVVRYLVNKGVNSAQLFPIGKGESELKHPECNPTTNCPAWKNLENRRVVFKEKK</sequence>
<keyword evidence="6" id="KW-0626">Porin</keyword>
<keyword evidence="2" id="KW-0813">Transport</keyword>
<dbReference type="GO" id="GO:0015288">
    <property type="term" value="F:porin activity"/>
    <property type="evidence" value="ECO:0007669"/>
    <property type="project" value="UniProtKB-KW"/>
</dbReference>
<evidence type="ECO:0000313" key="13">
    <source>
        <dbReference type="Proteomes" id="UP000008641"/>
    </source>
</evidence>
<evidence type="ECO:0000256" key="5">
    <source>
        <dbReference type="ARBA" id="ARBA00023065"/>
    </source>
</evidence>
<accession>F0NYN6</accession>
<dbReference type="SUPFAM" id="SSF103088">
    <property type="entry name" value="OmpA-like"/>
    <property type="match status" value="1"/>
</dbReference>
<evidence type="ECO:0000256" key="1">
    <source>
        <dbReference type="ARBA" id="ARBA00004571"/>
    </source>
</evidence>
<organism evidence="12 13">
    <name type="scientific">Weeksella virosa (strain ATCC 43766 / DSM 16922 / JCM 21250 / CCUG 30538 / CDC 9751 / IAM 14551 / NBRC 16016 / NCTC 11634 / CL345/78)</name>
    <dbReference type="NCBI Taxonomy" id="865938"/>
    <lineage>
        <taxon>Bacteria</taxon>
        <taxon>Pseudomonadati</taxon>
        <taxon>Bacteroidota</taxon>
        <taxon>Flavobacteriia</taxon>
        <taxon>Flavobacteriales</taxon>
        <taxon>Weeksellaceae</taxon>
        <taxon>Weeksella</taxon>
    </lineage>
</organism>
<dbReference type="AlphaFoldDB" id="F0NYN6"/>
<evidence type="ECO:0000256" key="7">
    <source>
        <dbReference type="ARBA" id="ARBA00023136"/>
    </source>
</evidence>
<dbReference type="STRING" id="865938.Weevi_1466"/>
<dbReference type="InterPro" id="IPR050330">
    <property type="entry name" value="Bact_OuterMem_StrucFunc"/>
</dbReference>
<keyword evidence="13" id="KW-1185">Reference proteome</keyword>
<keyword evidence="4" id="KW-0812">Transmembrane</keyword>
<dbReference type="HOGENOM" id="CLU_043946_0_0_10"/>
<reference evidence="13" key="2">
    <citation type="journal article" date="2011" name="Stand. Genomic Sci.">
        <title>Complete genome sequence of Weeksella virosa type strain (9751T).</title>
        <authorList>
            <person name="Lang E."/>
            <person name="Teshima H."/>
            <person name="Lucas S."/>
            <person name="Lapidus A."/>
            <person name="Hammon N."/>
            <person name="Deshpande S."/>
            <person name="Nolan M."/>
            <person name="Cheng J."/>
            <person name="Pitluck S."/>
            <person name="Liolios K."/>
            <person name="Pagani I."/>
            <person name="Mikhailova N."/>
            <person name="Ivanova N."/>
            <person name="Mavromatis K."/>
            <person name="Pati A."/>
            <person name="Tapia R."/>
            <person name="Han C."/>
            <person name="Goodwin L."/>
            <person name="Chen A."/>
            <person name="Palaniappan K."/>
            <person name="Land M."/>
            <person name="Hauser L."/>
            <person name="Chang Y."/>
            <person name="Jeffries C."/>
            <person name="Brambilla E."/>
            <person name="Kopitz M."/>
            <person name="Rohde M."/>
            <person name="Goker M."/>
            <person name="Tindall B."/>
            <person name="Detter J."/>
            <person name="Woyke T."/>
            <person name="Bristow J."/>
            <person name="Eisen J."/>
            <person name="Markowitz V."/>
            <person name="Hugenholtz P."/>
            <person name="Klenk H."/>
            <person name="Kyrpides N."/>
        </authorList>
    </citation>
    <scope>NUCLEOTIDE SEQUENCE [LARGE SCALE GENOMIC DNA]</scope>
    <source>
        <strain evidence="13">ATCC 43766 / DSM 16922 / JCM 21250 / NBRC 16016 / NCTC 11634 / CL345/78</strain>
    </source>
</reference>
<dbReference type="Gene3D" id="3.30.1330.60">
    <property type="entry name" value="OmpA-like domain"/>
    <property type="match status" value="1"/>
</dbReference>
<proteinExistence type="predicted"/>
<dbReference type="PRINTS" id="PR01021">
    <property type="entry name" value="OMPADOMAIN"/>
</dbReference>
<dbReference type="SUPFAM" id="SSF103647">
    <property type="entry name" value="TSP type-3 repeat"/>
    <property type="match status" value="1"/>
</dbReference>
<dbReference type="InterPro" id="IPR036737">
    <property type="entry name" value="OmpA-like_sf"/>
</dbReference>
<evidence type="ECO:0000256" key="4">
    <source>
        <dbReference type="ARBA" id="ARBA00022692"/>
    </source>
</evidence>
<dbReference type="PANTHER" id="PTHR30329:SF21">
    <property type="entry name" value="LIPOPROTEIN YIAD-RELATED"/>
    <property type="match status" value="1"/>
</dbReference>
<gene>
    <name evidence="12" type="ordered locus">Weevi_1466</name>
</gene>
<evidence type="ECO:0000256" key="6">
    <source>
        <dbReference type="ARBA" id="ARBA00023114"/>
    </source>
</evidence>
<dbReference type="KEGG" id="wvi:Weevi_1466"/>
<evidence type="ECO:0000256" key="8">
    <source>
        <dbReference type="ARBA" id="ARBA00023237"/>
    </source>
</evidence>
<evidence type="ECO:0000256" key="10">
    <source>
        <dbReference type="SAM" id="SignalP"/>
    </source>
</evidence>
<keyword evidence="8" id="KW-0998">Cell outer membrane</keyword>
<dbReference type="SUPFAM" id="SSF56925">
    <property type="entry name" value="OMPA-like"/>
    <property type="match status" value="1"/>
</dbReference>
<dbReference type="PANTHER" id="PTHR30329">
    <property type="entry name" value="STATOR ELEMENT OF FLAGELLAR MOTOR COMPLEX"/>
    <property type="match status" value="1"/>
</dbReference>
<dbReference type="InterPro" id="IPR006665">
    <property type="entry name" value="OmpA-like"/>
</dbReference>
<name>F0NYN6_WEEVC</name>
<evidence type="ECO:0000256" key="3">
    <source>
        <dbReference type="ARBA" id="ARBA00022452"/>
    </source>
</evidence>
<dbReference type="GO" id="GO:0006811">
    <property type="term" value="P:monoatomic ion transport"/>
    <property type="evidence" value="ECO:0007669"/>
    <property type="project" value="UniProtKB-KW"/>
</dbReference>
<dbReference type="InterPro" id="IPR006690">
    <property type="entry name" value="OMPA-like_CS"/>
</dbReference>